<evidence type="ECO:0000256" key="1">
    <source>
        <dbReference type="ARBA" id="ARBA00022723"/>
    </source>
</evidence>
<accession>A0ABT6TIJ7</accession>
<dbReference type="RefSeq" id="WP_282909488.1">
    <property type="nucleotide sequence ID" value="NZ_JAGRPV010000001.1"/>
</dbReference>
<evidence type="ECO:0000256" key="3">
    <source>
        <dbReference type="ARBA" id="ARBA00023002"/>
    </source>
</evidence>
<evidence type="ECO:0000256" key="4">
    <source>
        <dbReference type="RuleBase" id="RU361277"/>
    </source>
</evidence>
<name>A0ABT6TIJ7_9BACL</name>
<dbReference type="InterPro" id="IPR020843">
    <property type="entry name" value="ER"/>
</dbReference>
<gene>
    <name evidence="6" type="ORF">KB449_16900</name>
</gene>
<evidence type="ECO:0000313" key="6">
    <source>
        <dbReference type="EMBL" id="MDI4646657.1"/>
    </source>
</evidence>
<protein>
    <submittedName>
        <fullName evidence="6">Galactitol-1-phosphate 5-dehydrogenase</fullName>
    </submittedName>
</protein>
<sequence length="338" mass="35955">MSMTQTMRALVYEGPRLMNMRTLPVPEPAAGEVLVKIERVGICGSELSGYLGHNSLRKPPLVMGHEFAGTVAGTGEGASRFKPGDRVAVNPLQTCGKCRDCLSGEAQLCPDRKLLGAHLPGAFAEYAVVAESNVYAIPDDLSFDLAAMAEPLACAVHLCRLIALQPEDRLLVMGAGPIGLFAVAAARLLGVREVVVADLNADRLRIAAELGGIPANGDAEIERLKPAEGFEAAVDAVGLQATRLRCIASARRGARIGLTGLHEADSTLPVNTIIREELKLLGAFAYDPQDFEQALRWIAEGKVDLLPWTIHRPLEQGGECFETLIGGPGSIAKILLQP</sequence>
<dbReference type="InterPro" id="IPR036291">
    <property type="entry name" value="NAD(P)-bd_dom_sf"/>
</dbReference>
<evidence type="ECO:0000256" key="2">
    <source>
        <dbReference type="ARBA" id="ARBA00022833"/>
    </source>
</evidence>
<reference evidence="6" key="1">
    <citation type="submission" date="2023-04" db="EMBL/GenBank/DDBJ databases">
        <title>Comparative genomic analysis of Cohnella hashimotonis sp. nov., isolated from the International Space Station.</title>
        <authorList>
            <person name="Venkateswaran K."/>
            <person name="Simpson A."/>
        </authorList>
    </citation>
    <scope>NUCLEOTIDE SEQUENCE</scope>
    <source>
        <strain evidence="6">F6_2S_P_1</strain>
    </source>
</reference>
<dbReference type="SMART" id="SM00829">
    <property type="entry name" value="PKS_ER"/>
    <property type="match status" value="1"/>
</dbReference>
<dbReference type="Proteomes" id="UP001161691">
    <property type="component" value="Unassembled WGS sequence"/>
</dbReference>
<organism evidence="6 7">
    <name type="scientific">Cohnella hashimotonis</name>
    <dbReference type="NCBI Taxonomy" id="2826895"/>
    <lineage>
        <taxon>Bacteria</taxon>
        <taxon>Bacillati</taxon>
        <taxon>Bacillota</taxon>
        <taxon>Bacilli</taxon>
        <taxon>Bacillales</taxon>
        <taxon>Paenibacillaceae</taxon>
        <taxon>Cohnella</taxon>
    </lineage>
</organism>
<keyword evidence="2 4" id="KW-0862">Zinc</keyword>
<dbReference type="InterPro" id="IPR011032">
    <property type="entry name" value="GroES-like_sf"/>
</dbReference>
<feature type="domain" description="Enoyl reductase (ER)" evidence="5">
    <location>
        <begin position="14"/>
        <end position="336"/>
    </location>
</feature>
<dbReference type="CDD" id="cd08236">
    <property type="entry name" value="sugar_DH"/>
    <property type="match status" value="1"/>
</dbReference>
<dbReference type="PANTHER" id="PTHR43401:SF2">
    <property type="entry name" value="L-THREONINE 3-DEHYDROGENASE"/>
    <property type="match status" value="1"/>
</dbReference>
<comment type="caution">
    <text evidence="6">The sequence shown here is derived from an EMBL/GenBank/DDBJ whole genome shotgun (WGS) entry which is preliminary data.</text>
</comment>
<dbReference type="InterPro" id="IPR050129">
    <property type="entry name" value="Zn_alcohol_dh"/>
</dbReference>
<dbReference type="Gene3D" id="3.90.180.10">
    <property type="entry name" value="Medium-chain alcohol dehydrogenases, catalytic domain"/>
    <property type="match status" value="1"/>
</dbReference>
<dbReference type="Gene3D" id="3.40.50.720">
    <property type="entry name" value="NAD(P)-binding Rossmann-like Domain"/>
    <property type="match status" value="1"/>
</dbReference>
<dbReference type="PROSITE" id="PS00059">
    <property type="entry name" value="ADH_ZINC"/>
    <property type="match status" value="1"/>
</dbReference>
<comment type="cofactor">
    <cofactor evidence="4">
        <name>Zn(2+)</name>
        <dbReference type="ChEBI" id="CHEBI:29105"/>
    </cofactor>
</comment>
<dbReference type="Pfam" id="PF00107">
    <property type="entry name" value="ADH_zinc_N"/>
    <property type="match status" value="1"/>
</dbReference>
<dbReference type="SUPFAM" id="SSF50129">
    <property type="entry name" value="GroES-like"/>
    <property type="match status" value="1"/>
</dbReference>
<proteinExistence type="inferred from homology"/>
<keyword evidence="1 4" id="KW-0479">Metal-binding</keyword>
<evidence type="ECO:0000313" key="7">
    <source>
        <dbReference type="Proteomes" id="UP001161691"/>
    </source>
</evidence>
<dbReference type="InterPro" id="IPR002328">
    <property type="entry name" value="ADH_Zn_CS"/>
</dbReference>
<evidence type="ECO:0000259" key="5">
    <source>
        <dbReference type="SMART" id="SM00829"/>
    </source>
</evidence>
<dbReference type="InterPro" id="IPR013154">
    <property type="entry name" value="ADH-like_N"/>
</dbReference>
<dbReference type="SUPFAM" id="SSF51735">
    <property type="entry name" value="NAD(P)-binding Rossmann-fold domains"/>
    <property type="match status" value="1"/>
</dbReference>
<keyword evidence="7" id="KW-1185">Reference proteome</keyword>
<dbReference type="Pfam" id="PF08240">
    <property type="entry name" value="ADH_N"/>
    <property type="match status" value="1"/>
</dbReference>
<dbReference type="PANTHER" id="PTHR43401">
    <property type="entry name" value="L-THREONINE 3-DEHYDROGENASE"/>
    <property type="match status" value="1"/>
</dbReference>
<comment type="similarity">
    <text evidence="4">Belongs to the zinc-containing alcohol dehydrogenase family.</text>
</comment>
<dbReference type="InterPro" id="IPR013149">
    <property type="entry name" value="ADH-like_C"/>
</dbReference>
<dbReference type="EMBL" id="JAGRPV010000001">
    <property type="protein sequence ID" value="MDI4646657.1"/>
    <property type="molecule type" value="Genomic_DNA"/>
</dbReference>
<keyword evidence="3" id="KW-0560">Oxidoreductase</keyword>